<evidence type="ECO:0000256" key="1">
    <source>
        <dbReference type="SAM" id="Phobius"/>
    </source>
</evidence>
<evidence type="ECO:0000313" key="3">
    <source>
        <dbReference type="Proteomes" id="UP000184245"/>
    </source>
</evidence>
<proteinExistence type="predicted"/>
<dbReference type="STRING" id="1122155.SAMN02745158_02779"/>
<dbReference type="EMBL" id="FQVI01000015">
    <property type="protein sequence ID" value="SHF17802.1"/>
    <property type="molecule type" value="Genomic_DNA"/>
</dbReference>
<reference evidence="2 3" key="1">
    <citation type="submission" date="2016-11" db="EMBL/GenBank/DDBJ databases">
        <authorList>
            <person name="Jaros S."/>
            <person name="Januszkiewicz K."/>
            <person name="Wedrychowicz H."/>
        </authorList>
    </citation>
    <scope>NUCLEOTIDE SEQUENCE [LARGE SCALE GENOMIC DNA]</scope>
    <source>
        <strain evidence="2 3">DSM 17459</strain>
    </source>
</reference>
<feature type="transmembrane region" description="Helical" evidence="1">
    <location>
        <begin position="77"/>
        <end position="95"/>
    </location>
</feature>
<name>A0A1M4ZJ14_9CLOT</name>
<feature type="transmembrane region" description="Helical" evidence="1">
    <location>
        <begin position="125"/>
        <end position="142"/>
    </location>
</feature>
<sequence length="196" mass="21218">MNKEEYMRQMRHNLRRLPKEDFDKAIEYFEEYFAEAGSEQEGQAIEDLGDPDAAADEIVRSLAVQNAMESQKSVKRGVSAVWVGVLAVFAAPIGLPLAFAAGVLALSFVLVIFCILFALVVTAGVLTLSAIPLLGGSLWLLFASPANGLASTGLSLIVIGIGFWLVKGCIWLSRRFLNGMTGLFGKIARKGKKHES</sequence>
<evidence type="ECO:0000313" key="2">
    <source>
        <dbReference type="EMBL" id="SHF17802.1"/>
    </source>
</evidence>
<protein>
    <submittedName>
        <fullName evidence="2">Uncharacterized membrane protein</fullName>
    </submittedName>
</protein>
<dbReference type="AlphaFoldDB" id="A0A1M4ZJ14"/>
<feature type="transmembrane region" description="Helical" evidence="1">
    <location>
        <begin position="101"/>
        <end position="120"/>
    </location>
</feature>
<organism evidence="2 3">
    <name type="scientific">Lactonifactor longoviformis DSM 17459</name>
    <dbReference type="NCBI Taxonomy" id="1122155"/>
    <lineage>
        <taxon>Bacteria</taxon>
        <taxon>Bacillati</taxon>
        <taxon>Bacillota</taxon>
        <taxon>Clostridia</taxon>
        <taxon>Eubacteriales</taxon>
        <taxon>Clostridiaceae</taxon>
        <taxon>Lactonifactor</taxon>
    </lineage>
</organism>
<feature type="transmembrane region" description="Helical" evidence="1">
    <location>
        <begin position="148"/>
        <end position="166"/>
    </location>
</feature>
<dbReference type="RefSeq" id="WP_072852749.1">
    <property type="nucleotide sequence ID" value="NZ_FQVI01000015.1"/>
</dbReference>
<dbReference type="Proteomes" id="UP000184245">
    <property type="component" value="Unassembled WGS sequence"/>
</dbReference>
<keyword evidence="3" id="KW-1185">Reference proteome</keyword>
<gene>
    <name evidence="2" type="ORF">SAMN02745158_02779</name>
</gene>
<keyword evidence="1" id="KW-0812">Transmembrane</keyword>
<dbReference type="Pfam" id="PF22564">
    <property type="entry name" value="HAAS"/>
    <property type="match status" value="1"/>
</dbReference>
<accession>A0A1M4ZJ14</accession>
<keyword evidence="1" id="KW-0472">Membrane</keyword>
<keyword evidence="1" id="KW-1133">Transmembrane helix</keyword>